<keyword evidence="2" id="KW-1185">Reference proteome</keyword>
<reference evidence="1" key="1">
    <citation type="submission" date="2022-09" db="EMBL/GenBank/DDBJ databases">
        <title>Aureispira anguillicida sp. nov., isolated from Leptocephalus of Japanese eel Anguilla japonica.</title>
        <authorList>
            <person name="Yuasa K."/>
            <person name="Mekata T."/>
            <person name="Ikunari K."/>
        </authorList>
    </citation>
    <scope>NUCLEOTIDE SEQUENCE</scope>
    <source>
        <strain evidence="1">EL160426</strain>
    </source>
</reference>
<dbReference type="AlphaFoldDB" id="A0A915YEL7"/>
<organism evidence="1 2">
    <name type="scientific">Aureispira anguillae</name>
    <dbReference type="NCBI Taxonomy" id="2864201"/>
    <lineage>
        <taxon>Bacteria</taxon>
        <taxon>Pseudomonadati</taxon>
        <taxon>Bacteroidota</taxon>
        <taxon>Saprospiria</taxon>
        <taxon>Saprospirales</taxon>
        <taxon>Saprospiraceae</taxon>
        <taxon>Aureispira</taxon>
    </lineage>
</organism>
<name>A0A915YEL7_9BACT</name>
<sequence>MNSLKHLKNLSIGCLMLLLFCAASYRIIPVVSLNGMTNGPIEVNNFIRNTHLEITCPRSRDCAIHTYTMYHISLTKELQIIKGKQCAFSPSIQAAIKQAEKGDKYIFIGVKVRCEGDVKSISVNPLNFNIK</sequence>
<proteinExistence type="predicted"/>
<accession>A0A915YEL7</accession>
<evidence type="ECO:0000313" key="2">
    <source>
        <dbReference type="Proteomes" id="UP001060919"/>
    </source>
</evidence>
<evidence type="ECO:0000313" key="1">
    <source>
        <dbReference type="EMBL" id="BDS11708.1"/>
    </source>
</evidence>
<dbReference type="EMBL" id="AP026867">
    <property type="protein sequence ID" value="BDS11708.1"/>
    <property type="molecule type" value="Genomic_DNA"/>
</dbReference>
<dbReference type="Proteomes" id="UP001060919">
    <property type="component" value="Chromosome"/>
</dbReference>
<gene>
    <name evidence="1" type="ORF">AsAng_0024220</name>
</gene>
<dbReference type="KEGG" id="aup:AsAng_0024220"/>
<dbReference type="RefSeq" id="WP_264792857.1">
    <property type="nucleotide sequence ID" value="NZ_AP026867.1"/>
</dbReference>
<protein>
    <submittedName>
        <fullName evidence="1">Uncharacterized protein</fullName>
    </submittedName>
</protein>